<evidence type="ECO:0000313" key="3">
    <source>
        <dbReference type="Proteomes" id="UP001396898"/>
    </source>
</evidence>
<name>A0ABR1SV80_9PEZI</name>
<sequence>MSQPLVTAEIVTIYGAATKCREAFLPCLTCAELMEMEWAENRLADFNLWANGIGAFAGSQASLDDRLRRDPETQGIVVNVLELLQGSIQQCHSLDQSSNSELAVHSGNDGSTALTAAMRDVEQLLNQLARVSVAIRNSGTASRFRKADKMFNPDNYWELRTYLENLVKCRPLGPNATGFDSSKNSVTPTQNRLIEANLKRRNRFVYAMHHSQKLALAPPQRPERTPLVMDQPNNQLSSAMPVEAPSPVVTGNEEKAPEFTETKASTLGTLPLILPSKAPPSRVVMTQITSTTAKVTYPKPPKVRMGLHQFKCPCCCQTIPELYQERTQWK</sequence>
<accession>A0ABR1SV80</accession>
<dbReference type="PANTHER" id="PTHR35391">
    <property type="entry name" value="C2H2-TYPE DOMAIN-CONTAINING PROTEIN-RELATED"/>
    <property type="match status" value="1"/>
</dbReference>
<dbReference type="PANTHER" id="PTHR35391:SF5">
    <property type="entry name" value="DUF6590 DOMAIN-CONTAINING PROTEIN"/>
    <property type="match status" value="1"/>
</dbReference>
<comment type="caution">
    <text evidence="2">The sequence shown here is derived from an EMBL/GenBank/DDBJ whole genome shotgun (WGS) entry which is preliminary data.</text>
</comment>
<organism evidence="2 3">
    <name type="scientific">Apiospora marii</name>
    <dbReference type="NCBI Taxonomy" id="335849"/>
    <lineage>
        <taxon>Eukaryota</taxon>
        <taxon>Fungi</taxon>
        <taxon>Dikarya</taxon>
        <taxon>Ascomycota</taxon>
        <taxon>Pezizomycotina</taxon>
        <taxon>Sordariomycetes</taxon>
        <taxon>Xylariomycetidae</taxon>
        <taxon>Amphisphaeriales</taxon>
        <taxon>Apiosporaceae</taxon>
        <taxon>Apiospora</taxon>
    </lineage>
</organism>
<reference evidence="2 3" key="1">
    <citation type="submission" date="2023-01" db="EMBL/GenBank/DDBJ databases">
        <title>Analysis of 21 Apiospora genomes using comparative genomics revels a genus with tremendous synthesis potential of carbohydrate active enzymes and secondary metabolites.</title>
        <authorList>
            <person name="Sorensen T."/>
        </authorList>
    </citation>
    <scope>NUCLEOTIDE SEQUENCE [LARGE SCALE GENOMIC DNA]</scope>
    <source>
        <strain evidence="2 3">CBS 20057</strain>
    </source>
</reference>
<proteinExistence type="predicted"/>
<keyword evidence="3" id="KW-1185">Reference proteome</keyword>
<protein>
    <submittedName>
        <fullName evidence="2">Uncharacterized protein</fullName>
    </submittedName>
</protein>
<evidence type="ECO:0000313" key="2">
    <source>
        <dbReference type="EMBL" id="KAK8037761.1"/>
    </source>
</evidence>
<evidence type="ECO:0000256" key="1">
    <source>
        <dbReference type="SAM" id="MobiDB-lite"/>
    </source>
</evidence>
<feature type="region of interest" description="Disordered" evidence="1">
    <location>
        <begin position="233"/>
        <end position="260"/>
    </location>
</feature>
<dbReference type="EMBL" id="JAQQWI010000002">
    <property type="protein sequence ID" value="KAK8037761.1"/>
    <property type="molecule type" value="Genomic_DNA"/>
</dbReference>
<dbReference type="Proteomes" id="UP001396898">
    <property type="component" value="Unassembled WGS sequence"/>
</dbReference>
<gene>
    <name evidence="2" type="ORF">PG991_001107</name>
</gene>